<dbReference type="EMBL" id="ML994707">
    <property type="protein sequence ID" value="KAF2176503.1"/>
    <property type="molecule type" value="Genomic_DNA"/>
</dbReference>
<keyword evidence="1" id="KW-0472">Membrane</keyword>
<dbReference type="Proteomes" id="UP000800200">
    <property type="component" value="Unassembled WGS sequence"/>
</dbReference>
<evidence type="ECO:0000256" key="2">
    <source>
        <dbReference type="SAM" id="SignalP"/>
    </source>
</evidence>
<name>A0A6A6DBV8_9PEZI</name>
<evidence type="ECO:0000313" key="3">
    <source>
        <dbReference type="EMBL" id="KAF2176503.1"/>
    </source>
</evidence>
<feature type="transmembrane region" description="Helical" evidence="1">
    <location>
        <begin position="53"/>
        <end position="74"/>
    </location>
</feature>
<keyword evidence="2" id="KW-0732">Signal</keyword>
<keyword evidence="4" id="KW-1185">Reference proteome</keyword>
<evidence type="ECO:0000313" key="4">
    <source>
        <dbReference type="Proteomes" id="UP000800200"/>
    </source>
</evidence>
<accession>A0A6A6DBV8</accession>
<reference evidence="3" key="1">
    <citation type="journal article" date="2020" name="Stud. Mycol.">
        <title>101 Dothideomycetes genomes: a test case for predicting lifestyles and emergence of pathogens.</title>
        <authorList>
            <person name="Haridas S."/>
            <person name="Albert R."/>
            <person name="Binder M."/>
            <person name="Bloem J."/>
            <person name="Labutti K."/>
            <person name="Salamov A."/>
            <person name="Andreopoulos B."/>
            <person name="Baker S."/>
            <person name="Barry K."/>
            <person name="Bills G."/>
            <person name="Bluhm B."/>
            <person name="Cannon C."/>
            <person name="Castanera R."/>
            <person name="Culley D."/>
            <person name="Daum C."/>
            <person name="Ezra D."/>
            <person name="Gonzalez J."/>
            <person name="Henrissat B."/>
            <person name="Kuo A."/>
            <person name="Liang C."/>
            <person name="Lipzen A."/>
            <person name="Lutzoni F."/>
            <person name="Magnuson J."/>
            <person name="Mondo S."/>
            <person name="Nolan M."/>
            <person name="Ohm R."/>
            <person name="Pangilinan J."/>
            <person name="Park H.-J."/>
            <person name="Ramirez L."/>
            <person name="Alfaro M."/>
            <person name="Sun H."/>
            <person name="Tritt A."/>
            <person name="Yoshinaga Y."/>
            <person name="Zwiers L.-H."/>
            <person name="Turgeon B."/>
            <person name="Goodwin S."/>
            <person name="Spatafora J."/>
            <person name="Crous P."/>
            <person name="Grigoriev I."/>
        </authorList>
    </citation>
    <scope>NUCLEOTIDE SEQUENCE</scope>
    <source>
        <strain evidence="3">CBS 207.26</strain>
    </source>
</reference>
<sequence>MKFFVTLLCALALPQAFAYPSQNHVDKGEIGELATRDVHALEHDTHLMMKRGVHPACVSCIALCLAGMGHGFIFRKTFVSKKWGNAWAVYGVGCLASGGCFGSNTAVLPEYGVMLQEIRNQGLTDN</sequence>
<feature type="chain" id="PRO_5025357679" evidence="2">
    <location>
        <begin position="19"/>
        <end position="126"/>
    </location>
</feature>
<gene>
    <name evidence="3" type="ORF">K469DRAFT_698410</name>
</gene>
<protein>
    <submittedName>
        <fullName evidence="3">Uncharacterized protein</fullName>
    </submittedName>
</protein>
<organism evidence="3 4">
    <name type="scientific">Zopfia rhizophila CBS 207.26</name>
    <dbReference type="NCBI Taxonomy" id="1314779"/>
    <lineage>
        <taxon>Eukaryota</taxon>
        <taxon>Fungi</taxon>
        <taxon>Dikarya</taxon>
        <taxon>Ascomycota</taxon>
        <taxon>Pezizomycotina</taxon>
        <taxon>Dothideomycetes</taxon>
        <taxon>Dothideomycetes incertae sedis</taxon>
        <taxon>Zopfiaceae</taxon>
        <taxon>Zopfia</taxon>
    </lineage>
</organism>
<keyword evidence="1" id="KW-1133">Transmembrane helix</keyword>
<proteinExistence type="predicted"/>
<evidence type="ECO:0000256" key="1">
    <source>
        <dbReference type="SAM" id="Phobius"/>
    </source>
</evidence>
<keyword evidence="1" id="KW-0812">Transmembrane</keyword>
<dbReference type="AlphaFoldDB" id="A0A6A6DBV8"/>
<feature type="signal peptide" evidence="2">
    <location>
        <begin position="1"/>
        <end position="18"/>
    </location>
</feature>